<feature type="region of interest" description="Disordered" evidence="1">
    <location>
        <begin position="1"/>
        <end position="114"/>
    </location>
</feature>
<evidence type="ECO:0000313" key="2">
    <source>
        <dbReference type="EMBL" id="GHI26995.1"/>
    </source>
</evidence>
<evidence type="ECO:0000256" key="1">
    <source>
        <dbReference type="SAM" id="MobiDB-lite"/>
    </source>
</evidence>
<protein>
    <submittedName>
        <fullName evidence="2">Uncharacterized protein</fullName>
    </submittedName>
</protein>
<keyword evidence="3" id="KW-1185">Reference proteome</keyword>
<feature type="region of interest" description="Disordered" evidence="1">
    <location>
        <begin position="139"/>
        <end position="192"/>
    </location>
</feature>
<feature type="compositionally biased region" description="Polar residues" evidence="1">
    <location>
        <begin position="70"/>
        <end position="100"/>
    </location>
</feature>
<feature type="compositionally biased region" description="Basic and acidic residues" evidence="1">
    <location>
        <begin position="171"/>
        <end position="180"/>
    </location>
</feature>
<dbReference type="EMBL" id="BNDW01000111">
    <property type="protein sequence ID" value="GHI26995.1"/>
    <property type="molecule type" value="Genomic_DNA"/>
</dbReference>
<organism evidence="2 3">
    <name type="scientific">Streptomyces hydrogenans</name>
    <dbReference type="NCBI Taxonomy" id="1873719"/>
    <lineage>
        <taxon>Bacteria</taxon>
        <taxon>Bacillati</taxon>
        <taxon>Actinomycetota</taxon>
        <taxon>Actinomycetes</taxon>
        <taxon>Kitasatosporales</taxon>
        <taxon>Streptomycetaceae</taxon>
        <taxon>Streptomyces</taxon>
    </lineage>
</organism>
<dbReference type="Proteomes" id="UP001052739">
    <property type="component" value="Unassembled WGS sequence"/>
</dbReference>
<feature type="compositionally biased region" description="Polar residues" evidence="1">
    <location>
        <begin position="148"/>
        <end position="159"/>
    </location>
</feature>
<reference evidence="2" key="1">
    <citation type="submission" date="2024-05" db="EMBL/GenBank/DDBJ databases">
        <title>Whole genome shotgun sequence of Streptomyces hydrogenans NBRC 13475.</title>
        <authorList>
            <person name="Komaki H."/>
            <person name="Tamura T."/>
        </authorList>
    </citation>
    <scope>NUCLEOTIDE SEQUENCE</scope>
    <source>
        <strain evidence="2">NBRC 13475</strain>
    </source>
</reference>
<comment type="caution">
    <text evidence="2">The sequence shown here is derived from an EMBL/GenBank/DDBJ whole genome shotgun (WGS) entry which is preliminary data.</text>
</comment>
<accession>A0ABQ3PPQ2</accession>
<gene>
    <name evidence="2" type="ORF">Shyd_83660</name>
</gene>
<evidence type="ECO:0000313" key="3">
    <source>
        <dbReference type="Proteomes" id="UP001052739"/>
    </source>
</evidence>
<name>A0ABQ3PPQ2_9ACTN</name>
<sequence length="192" mass="19513">MLTATTTPRKAHGGSPPGSPPTSHPAAPESTRATPIAVVAAMKTSIGQGTDRSPSFIRTVPSAGEEATTAPISATTAGDTPCSGSAHHSATTVPSSSRQRCSGGESGPDTGVAECSCTAPTVIRTGPRRSSLRVVVSSTASAARWEETTASGRPRSSQRVKPIDLPGLLQEHPDGDEGGRPRRSGWRPPTAG</sequence>
<proteinExistence type="predicted"/>